<dbReference type="AlphaFoldDB" id="A0ABD3PLQ4"/>
<comment type="caution">
    <text evidence="2">The sequence shown here is derived from an EMBL/GenBank/DDBJ whole genome shotgun (WGS) entry which is preliminary data.</text>
</comment>
<keyword evidence="3" id="KW-1185">Reference proteome</keyword>
<organism evidence="2 3">
    <name type="scientific">Stephanodiscus triporus</name>
    <dbReference type="NCBI Taxonomy" id="2934178"/>
    <lineage>
        <taxon>Eukaryota</taxon>
        <taxon>Sar</taxon>
        <taxon>Stramenopiles</taxon>
        <taxon>Ochrophyta</taxon>
        <taxon>Bacillariophyta</taxon>
        <taxon>Coscinodiscophyceae</taxon>
        <taxon>Thalassiosirophycidae</taxon>
        <taxon>Stephanodiscales</taxon>
        <taxon>Stephanodiscaceae</taxon>
        <taxon>Stephanodiscus</taxon>
    </lineage>
</organism>
<feature type="compositionally biased region" description="Basic residues" evidence="1">
    <location>
        <begin position="272"/>
        <end position="282"/>
    </location>
</feature>
<sequence length="282" mass="29346">MRPPAVGAASKPPKTKEPQPPSAKKSKSPNGEKIPPVKSPAAKKTETYASAVDDDGKASSATAAGAKAKKSKGGVATAMNGDVEGGGGIDVVIPYALLNKHHGSGKGECTMLVQVESNDNDVSRHLDFHGQSGAIGRFEADGDGVILDLKGYQYRGTIRPGPTAMVVALTRDGKFKVEAITDEFVTLDASTRTDVMAKLDAVVRGDMDSTYRYEGDDNVNVIGKGSRKGGNGRDGEIDDDEGGYVDDKGGDKKNGKKRARGNANKSGGGPGTKRRKSSVAKN</sequence>
<reference evidence="2 3" key="1">
    <citation type="submission" date="2024-10" db="EMBL/GenBank/DDBJ databases">
        <title>Updated reference genomes for cyclostephanoid diatoms.</title>
        <authorList>
            <person name="Roberts W.R."/>
            <person name="Alverson A.J."/>
        </authorList>
    </citation>
    <scope>NUCLEOTIDE SEQUENCE [LARGE SCALE GENOMIC DNA]</scope>
    <source>
        <strain evidence="2 3">AJA276-08</strain>
    </source>
</reference>
<dbReference type="EMBL" id="JALLAZ020000714">
    <property type="protein sequence ID" value="KAL3788726.1"/>
    <property type="molecule type" value="Genomic_DNA"/>
</dbReference>
<evidence type="ECO:0000313" key="2">
    <source>
        <dbReference type="EMBL" id="KAL3788726.1"/>
    </source>
</evidence>
<dbReference type="Proteomes" id="UP001530315">
    <property type="component" value="Unassembled WGS sequence"/>
</dbReference>
<evidence type="ECO:0000256" key="1">
    <source>
        <dbReference type="SAM" id="MobiDB-lite"/>
    </source>
</evidence>
<feature type="compositionally biased region" description="Low complexity" evidence="1">
    <location>
        <begin position="73"/>
        <end position="82"/>
    </location>
</feature>
<dbReference type="PANTHER" id="PTHR34810">
    <property type="entry name" value="DNA-BINDING PROTEIN BIN4"/>
    <property type="match status" value="1"/>
</dbReference>
<dbReference type="InterPro" id="IPR033246">
    <property type="entry name" value="BIN4"/>
</dbReference>
<dbReference type="PANTHER" id="PTHR34810:SF1">
    <property type="entry name" value="DNA-BINDING PROTEIN BIN4"/>
    <property type="match status" value="1"/>
</dbReference>
<feature type="region of interest" description="Disordered" evidence="1">
    <location>
        <begin position="216"/>
        <end position="282"/>
    </location>
</feature>
<accession>A0ABD3PLQ4</accession>
<protein>
    <submittedName>
        <fullName evidence="2">Uncharacterized protein</fullName>
    </submittedName>
</protein>
<gene>
    <name evidence="2" type="ORF">ACHAW5_005370</name>
</gene>
<feature type="region of interest" description="Disordered" evidence="1">
    <location>
        <begin position="1"/>
        <end position="83"/>
    </location>
</feature>
<proteinExistence type="predicted"/>
<name>A0ABD3PLQ4_9STRA</name>
<evidence type="ECO:0000313" key="3">
    <source>
        <dbReference type="Proteomes" id="UP001530315"/>
    </source>
</evidence>